<sequence>MQVCKMLKKALWTGNDKISNLNSFNIENKSGSDTTKIADALSILLSTMGNNFNHNVPGVDCMQCSLH</sequence>
<dbReference type="AlphaFoldDB" id="A0AAD9IRA5"/>
<evidence type="ECO:0000313" key="2">
    <source>
        <dbReference type="Proteomes" id="UP001208570"/>
    </source>
</evidence>
<comment type="caution">
    <text evidence="1">The sequence shown here is derived from an EMBL/GenBank/DDBJ whole genome shotgun (WGS) entry which is preliminary data.</text>
</comment>
<accession>A0AAD9IRA5</accession>
<evidence type="ECO:0000313" key="1">
    <source>
        <dbReference type="EMBL" id="KAK2139501.1"/>
    </source>
</evidence>
<reference evidence="1" key="1">
    <citation type="journal article" date="2023" name="Mol. Biol. Evol.">
        <title>Third-Generation Sequencing Reveals the Adaptive Role of the Epigenome in Three Deep-Sea Polychaetes.</title>
        <authorList>
            <person name="Perez M."/>
            <person name="Aroh O."/>
            <person name="Sun Y."/>
            <person name="Lan Y."/>
            <person name="Juniper S.K."/>
            <person name="Young C.R."/>
            <person name="Angers B."/>
            <person name="Qian P.Y."/>
        </authorList>
    </citation>
    <scope>NUCLEOTIDE SEQUENCE</scope>
    <source>
        <strain evidence="1">P08H-3</strain>
    </source>
</reference>
<dbReference type="Proteomes" id="UP001208570">
    <property type="component" value="Unassembled WGS sequence"/>
</dbReference>
<keyword evidence="2" id="KW-1185">Reference proteome</keyword>
<proteinExistence type="predicted"/>
<dbReference type="EMBL" id="JAODUP010001749">
    <property type="protein sequence ID" value="KAK2139501.1"/>
    <property type="molecule type" value="Genomic_DNA"/>
</dbReference>
<organism evidence="1 2">
    <name type="scientific">Paralvinella palmiformis</name>
    <dbReference type="NCBI Taxonomy" id="53620"/>
    <lineage>
        <taxon>Eukaryota</taxon>
        <taxon>Metazoa</taxon>
        <taxon>Spiralia</taxon>
        <taxon>Lophotrochozoa</taxon>
        <taxon>Annelida</taxon>
        <taxon>Polychaeta</taxon>
        <taxon>Sedentaria</taxon>
        <taxon>Canalipalpata</taxon>
        <taxon>Terebellida</taxon>
        <taxon>Terebelliformia</taxon>
        <taxon>Alvinellidae</taxon>
        <taxon>Paralvinella</taxon>
    </lineage>
</organism>
<name>A0AAD9IRA5_9ANNE</name>
<protein>
    <submittedName>
        <fullName evidence="1">Uncharacterized protein</fullName>
    </submittedName>
</protein>
<gene>
    <name evidence="1" type="ORF">LSH36_1735g00019</name>
</gene>